<dbReference type="Proteomes" id="UP000247810">
    <property type="component" value="Unassembled WGS sequence"/>
</dbReference>
<organism evidence="2 3">
    <name type="scientific">Aspergillus ellipticus CBS 707.79</name>
    <dbReference type="NCBI Taxonomy" id="1448320"/>
    <lineage>
        <taxon>Eukaryota</taxon>
        <taxon>Fungi</taxon>
        <taxon>Dikarya</taxon>
        <taxon>Ascomycota</taxon>
        <taxon>Pezizomycotina</taxon>
        <taxon>Eurotiomycetes</taxon>
        <taxon>Eurotiomycetidae</taxon>
        <taxon>Eurotiales</taxon>
        <taxon>Aspergillaceae</taxon>
        <taxon>Aspergillus</taxon>
        <taxon>Aspergillus subgen. Circumdati</taxon>
    </lineage>
</organism>
<feature type="compositionally biased region" description="Basic and acidic residues" evidence="1">
    <location>
        <begin position="28"/>
        <end position="47"/>
    </location>
</feature>
<dbReference type="EMBL" id="KZ825797">
    <property type="protein sequence ID" value="PYI00112.1"/>
    <property type="molecule type" value="Genomic_DNA"/>
</dbReference>
<name>A0A319DRB2_9EURO</name>
<dbReference type="VEuPathDB" id="FungiDB:BO71DRAFT_393741"/>
<evidence type="ECO:0000313" key="2">
    <source>
        <dbReference type="EMBL" id="PYI00112.1"/>
    </source>
</evidence>
<sequence length="60" mass="7067">MIPRLKPLYSKQADGHLVDQFSTILEPRQTDRQTDRKTDRQKDRHPQPESQSAHSSRLIK</sequence>
<evidence type="ECO:0000256" key="1">
    <source>
        <dbReference type="SAM" id="MobiDB-lite"/>
    </source>
</evidence>
<feature type="compositionally biased region" description="Polar residues" evidence="1">
    <location>
        <begin position="48"/>
        <end position="60"/>
    </location>
</feature>
<feature type="region of interest" description="Disordered" evidence="1">
    <location>
        <begin position="20"/>
        <end position="60"/>
    </location>
</feature>
<dbReference type="AlphaFoldDB" id="A0A319DRB2"/>
<keyword evidence="3" id="KW-1185">Reference proteome</keyword>
<accession>A0A319DRB2</accession>
<evidence type="ECO:0000313" key="3">
    <source>
        <dbReference type="Proteomes" id="UP000247810"/>
    </source>
</evidence>
<reference evidence="2 3" key="1">
    <citation type="submission" date="2018-02" db="EMBL/GenBank/DDBJ databases">
        <title>The genomes of Aspergillus section Nigri reveals drivers in fungal speciation.</title>
        <authorList>
            <consortium name="DOE Joint Genome Institute"/>
            <person name="Vesth T.C."/>
            <person name="Nybo J."/>
            <person name="Theobald S."/>
            <person name="Brandl J."/>
            <person name="Frisvad J.C."/>
            <person name="Nielsen K.F."/>
            <person name="Lyhne E.K."/>
            <person name="Kogle M.E."/>
            <person name="Kuo A."/>
            <person name="Riley R."/>
            <person name="Clum A."/>
            <person name="Nolan M."/>
            <person name="Lipzen A."/>
            <person name="Salamov A."/>
            <person name="Henrissat B."/>
            <person name="Wiebenga A."/>
            <person name="De vries R.P."/>
            <person name="Grigoriev I.V."/>
            <person name="Mortensen U.H."/>
            <person name="Andersen M.R."/>
            <person name="Baker S.E."/>
        </authorList>
    </citation>
    <scope>NUCLEOTIDE SEQUENCE [LARGE SCALE GENOMIC DNA]</scope>
    <source>
        <strain evidence="2 3">CBS 707.79</strain>
    </source>
</reference>
<proteinExistence type="predicted"/>
<protein>
    <submittedName>
        <fullName evidence="2">Uncharacterized protein</fullName>
    </submittedName>
</protein>
<gene>
    <name evidence="2" type="ORF">BO71DRAFT_393741</name>
</gene>